<dbReference type="InterPro" id="IPR000980">
    <property type="entry name" value="SH2"/>
</dbReference>
<keyword evidence="1 2" id="KW-0727">SH2 domain</keyword>
<name>A0A1X7U8J0_AMPQE</name>
<dbReference type="SUPFAM" id="SSF55550">
    <property type="entry name" value="SH2 domain"/>
    <property type="match status" value="1"/>
</dbReference>
<evidence type="ECO:0000259" key="3">
    <source>
        <dbReference type="PROSITE" id="PS50001"/>
    </source>
</evidence>
<sequence length="153" mass="17418">MGSALSCLTCTDDETGEERPILERRPKFENVRHVEGAPVDKKWYHGNISNEEAERRLRVGSAGNDDSYLVYDNPRKAGEYILIVIHKGKFYRWRIMRRPSDGKYILGDDLPGAEGFGSVRELVKHHRGVTGKPIKTDSGLTLTLSKSYVYYQD</sequence>
<reference evidence="4" key="1">
    <citation type="submission" date="2017-05" db="UniProtKB">
        <authorList>
            <consortium name="EnsemblMetazoa"/>
        </authorList>
    </citation>
    <scope>IDENTIFICATION</scope>
</reference>
<organism evidence="4">
    <name type="scientific">Amphimedon queenslandica</name>
    <name type="common">Sponge</name>
    <dbReference type="NCBI Taxonomy" id="400682"/>
    <lineage>
        <taxon>Eukaryota</taxon>
        <taxon>Metazoa</taxon>
        <taxon>Porifera</taxon>
        <taxon>Demospongiae</taxon>
        <taxon>Heteroscleromorpha</taxon>
        <taxon>Haplosclerida</taxon>
        <taxon>Niphatidae</taxon>
        <taxon>Amphimedon</taxon>
    </lineage>
</organism>
<proteinExistence type="predicted"/>
<dbReference type="Pfam" id="PF00017">
    <property type="entry name" value="SH2"/>
    <property type="match status" value="1"/>
</dbReference>
<feature type="domain" description="SH2" evidence="3">
    <location>
        <begin position="43"/>
        <end position="127"/>
    </location>
</feature>
<dbReference type="CDD" id="cd00173">
    <property type="entry name" value="SH2"/>
    <property type="match status" value="1"/>
</dbReference>
<dbReference type="InParanoid" id="A0A1X7U8J0"/>
<dbReference type="GO" id="GO:0016477">
    <property type="term" value="P:cell migration"/>
    <property type="evidence" value="ECO:0007669"/>
    <property type="project" value="TreeGrafter"/>
</dbReference>
<dbReference type="Gene3D" id="3.30.505.10">
    <property type="entry name" value="SH2 domain"/>
    <property type="match status" value="1"/>
</dbReference>
<dbReference type="PANTHER" id="PTHR19969">
    <property type="entry name" value="SH2-SH3 ADAPTOR PROTEIN-RELATED"/>
    <property type="match status" value="1"/>
</dbReference>
<dbReference type="PRINTS" id="PR00401">
    <property type="entry name" value="SH2DOMAIN"/>
</dbReference>
<dbReference type="STRING" id="400682.A0A1X7U8J0"/>
<dbReference type="GO" id="GO:0030971">
    <property type="term" value="F:receptor tyrosine kinase binding"/>
    <property type="evidence" value="ECO:0007669"/>
    <property type="project" value="TreeGrafter"/>
</dbReference>
<evidence type="ECO:0000313" key="4">
    <source>
        <dbReference type="EnsemblMetazoa" id="Aqu2.1.23771_001"/>
    </source>
</evidence>
<evidence type="ECO:0000256" key="1">
    <source>
        <dbReference type="ARBA" id="ARBA00022999"/>
    </source>
</evidence>
<dbReference type="AlphaFoldDB" id="A0A1X7U8J0"/>
<dbReference type="GO" id="GO:0005737">
    <property type="term" value="C:cytoplasm"/>
    <property type="evidence" value="ECO:0007669"/>
    <property type="project" value="TreeGrafter"/>
</dbReference>
<dbReference type="InterPro" id="IPR051184">
    <property type="entry name" value="Tyrosine-phos_adapter"/>
</dbReference>
<dbReference type="GO" id="GO:0007167">
    <property type="term" value="P:enzyme-linked receptor protein signaling pathway"/>
    <property type="evidence" value="ECO:0007669"/>
    <property type="project" value="TreeGrafter"/>
</dbReference>
<dbReference type="GO" id="GO:0035591">
    <property type="term" value="F:signaling adaptor activity"/>
    <property type="evidence" value="ECO:0007669"/>
    <property type="project" value="TreeGrafter"/>
</dbReference>
<accession>A0A1X7U8J0</accession>
<dbReference type="PROSITE" id="PS50001">
    <property type="entry name" value="SH2"/>
    <property type="match status" value="1"/>
</dbReference>
<protein>
    <recommendedName>
        <fullName evidence="3">SH2 domain-containing protein</fullName>
    </recommendedName>
</protein>
<dbReference type="EnsemblMetazoa" id="Aqu2.1.23771_001">
    <property type="protein sequence ID" value="Aqu2.1.23771_001"/>
    <property type="gene ID" value="Aqu2.1.23771"/>
</dbReference>
<dbReference type="SMART" id="SM00252">
    <property type="entry name" value="SH2"/>
    <property type="match status" value="1"/>
</dbReference>
<dbReference type="InterPro" id="IPR036860">
    <property type="entry name" value="SH2_dom_sf"/>
</dbReference>
<dbReference type="PANTHER" id="PTHR19969:SF5">
    <property type="entry name" value="CRK-LIKE PROTEIN"/>
    <property type="match status" value="1"/>
</dbReference>
<evidence type="ECO:0000256" key="2">
    <source>
        <dbReference type="PROSITE-ProRule" id="PRU00191"/>
    </source>
</evidence>